<evidence type="ECO:0000313" key="2">
    <source>
        <dbReference type="EMBL" id="MBP2411714.1"/>
    </source>
</evidence>
<keyword evidence="1" id="KW-0472">Membrane</keyword>
<evidence type="ECO:0000313" key="3">
    <source>
        <dbReference type="Proteomes" id="UP000711614"/>
    </source>
</evidence>
<feature type="transmembrane region" description="Helical" evidence="1">
    <location>
        <begin position="12"/>
        <end position="33"/>
    </location>
</feature>
<evidence type="ECO:0008006" key="4">
    <source>
        <dbReference type="Google" id="ProtNLM"/>
    </source>
</evidence>
<keyword evidence="1" id="KW-1133">Transmembrane helix</keyword>
<protein>
    <recommendedName>
        <fullName evidence="4">LPXTG cell wall anchor domain-containing protein</fullName>
    </recommendedName>
</protein>
<organism evidence="2 3">
    <name type="scientific">Arthrobacter stackebrandtii</name>
    <dbReference type="NCBI Taxonomy" id="272161"/>
    <lineage>
        <taxon>Bacteria</taxon>
        <taxon>Bacillati</taxon>
        <taxon>Actinomycetota</taxon>
        <taxon>Actinomycetes</taxon>
        <taxon>Micrococcales</taxon>
        <taxon>Micrococcaceae</taxon>
        <taxon>Arthrobacter</taxon>
    </lineage>
</organism>
<comment type="caution">
    <text evidence="2">The sequence shown here is derived from an EMBL/GenBank/DDBJ whole genome shotgun (WGS) entry which is preliminary data.</text>
</comment>
<keyword evidence="1" id="KW-0812">Transmembrane</keyword>
<sequence>MAWLLEPGVAATLIIGAGTLAFLTLLAGIVVAMRRR</sequence>
<gene>
    <name evidence="2" type="ORF">JOF48_000513</name>
</gene>
<name>A0ABS4YSE3_9MICC</name>
<proteinExistence type="predicted"/>
<accession>A0ABS4YSE3</accession>
<keyword evidence="3" id="KW-1185">Reference proteome</keyword>
<evidence type="ECO:0000256" key="1">
    <source>
        <dbReference type="SAM" id="Phobius"/>
    </source>
</evidence>
<dbReference type="Proteomes" id="UP000711614">
    <property type="component" value="Unassembled WGS sequence"/>
</dbReference>
<reference evidence="2 3" key="1">
    <citation type="submission" date="2021-03" db="EMBL/GenBank/DDBJ databases">
        <title>Sequencing the genomes of 1000 actinobacteria strains.</title>
        <authorList>
            <person name="Klenk H.-P."/>
        </authorList>
    </citation>
    <scope>NUCLEOTIDE SEQUENCE [LARGE SCALE GENOMIC DNA]</scope>
    <source>
        <strain evidence="2 3">DSM 16005</strain>
    </source>
</reference>
<dbReference type="EMBL" id="JAGIOI010000001">
    <property type="protein sequence ID" value="MBP2411714.1"/>
    <property type="molecule type" value="Genomic_DNA"/>
</dbReference>